<dbReference type="STRING" id="1797994.A2227_05370"/>
<accession>A0A1F5SP12</accession>
<organism evidence="1 2">
    <name type="scientific">Candidatus Falkowbacteria bacterium RIFOXYA2_FULL_47_19</name>
    <dbReference type="NCBI Taxonomy" id="1797994"/>
    <lineage>
        <taxon>Bacteria</taxon>
        <taxon>Candidatus Falkowiibacteriota</taxon>
    </lineage>
</organism>
<protein>
    <recommendedName>
        <fullName evidence="3">HTH HARE-type domain-containing protein</fullName>
    </recommendedName>
</protein>
<dbReference type="AlphaFoldDB" id="A0A1F5SP12"/>
<evidence type="ECO:0008006" key="3">
    <source>
        <dbReference type="Google" id="ProtNLM"/>
    </source>
</evidence>
<reference evidence="1 2" key="1">
    <citation type="journal article" date="2016" name="Nat. Commun.">
        <title>Thousands of microbial genomes shed light on interconnected biogeochemical processes in an aquifer system.</title>
        <authorList>
            <person name="Anantharaman K."/>
            <person name="Brown C.T."/>
            <person name="Hug L.A."/>
            <person name="Sharon I."/>
            <person name="Castelle C.J."/>
            <person name="Probst A.J."/>
            <person name="Thomas B.C."/>
            <person name="Singh A."/>
            <person name="Wilkins M.J."/>
            <person name="Karaoz U."/>
            <person name="Brodie E.L."/>
            <person name="Williams K.H."/>
            <person name="Hubbard S.S."/>
            <person name="Banfield J.F."/>
        </authorList>
    </citation>
    <scope>NUCLEOTIDE SEQUENCE [LARGE SCALE GENOMIC DNA]</scope>
</reference>
<name>A0A1F5SP12_9BACT</name>
<comment type="caution">
    <text evidence="1">The sequence shown here is derived from an EMBL/GenBank/DDBJ whole genome shotgun (WGS) entry which is preliminary data.</text>
</comment>
<proteinExistence type="predicted"/>
<dbReference type="Proteomes" id="UP000178367">
    <property type="component" value="Unassembled WGS sequence"/>
</dbReference>
<evidence type="ECO:0000313" key="1">
    <source>
        <dbReference type="EMBL" id="OGF28193.1"/>
    </source>
</evidence>
<sequence length="112" mass="12505">MNKQAEGLVNQIKGLIDELAQMTDSSSKKVNSKGASTVEKTKGAIGGLNILLKEGFFDTPQDLSSVLKKLQEIGRYYPRPSVAMNLLNLTKKRILTRIKNKTTKGWQYVIHK</sequence>
<dbReference type="EMBL" id="MFGB01000001">
    <property type="protein sequence ID" value="OGF28193.1"/>
    <property type="molecule type" value="Genomic_DNA"/>
</dbReference>
<gene>
    <name evidence="1" type="ORF">A2227_05370</name>
</gene>
<evidence type="ECO:0000313" key="2">
    <source>
        <dbReference type="Proteomes" id="UP000178367"/>
    </source>
</evidence>